<evidence type="ECO:0000313" key="1">
    <source>
        <dbReference type="EMBL" id="SOE17181.1"/>
    </source>
</evidence>
<sequence>MSALLFFINLPGIDLADRTGTRQAAYAHRSFT</sequence>
<keyword evidence="2" id="KW-1185">Reference proteome</keyword>
<accession>A0A286IAU4</accession>
<dbReference type="Proteomes" id="UP000219465">
    <property type="component" value="Unassembled WGS sequence"/>
</dbReference>
<organism evidence="1 2">
    <name type="scientific">Hoeflea halophila</name>
    <dbReference type="NCBI Taxonomy" id="714899"/>
    <lineage>
        <taxon>Bacteria</taxon>
        <taxon>Pseudomonadati</taxon>
        <taxon>Pseudomonadota</taxon>
        <taxon>Alphaproteobacteria</taxon>
        <taxon>Hyphomicrobiales</taxon>
        <taxon>Rhizobiaceae</taxon>
        <taxon>Hoeflea</taxon>
    </lineage>
</organism>
<evidence type="ECO:0000313" key="2">
    <source>
        <dbReference type="Proteomes" id="UP000219465"/>
    </source>
</evidence>
<dbReference type="AlphaFoldDB" id="A0A286IAU4"/>
<name>A0A286IAU4_9HYPH</name>
<dbReference type="EMBL" id="OCPC01000002">
    <property type="protein sequence ID" value="SOE17181.1"/>
    <property type="molecule type" value="Genomic_DNA"/>
</dbReference>
<gene>
    <name evidence="1" type="ORF">SAMN05877838_2073</name>
</gene>
<reference evidence="2" key="1">
    <citation type="submission" date="2017-08" db="EMBL/GenBank/DDBJ databases">
        <authorList>
            <person name="Varghese N."/>
            <person name="Submissions S."/>
        </authorList>
    </citation>
    <scope>NUCLEOTIDE SEQUENCE [LARGE SCALE GENOMIC DNA]</scope>
    <source>
        <strain evidence="2">KCTC 23107</strain>
    </source>
</reference>
<proteinExistence type="predicted"/>
<protein>
    <submittedName>
        <fullName evidence="1">Uncharacterized protein</fullName>
    </submittedName>
</protein>